<protein>
    <submittedName>
        <fullName evidence="2">SCP-like protein</fullName>
    </submittedName>
</protein>
<proteinExistence type="predicted"/>
<sequence length="228" mass="26180">MLDFNDSIRLQFLAMHNGYRSLLALGHVNITEEPEYYDFNTYDSSYYDSLYAPSASKMRYLKYDCEAEKSAYKSASNCSDSSSPSEDYDENKQIIENSSNISEAALKAIISWAREASNLNKTGEEVLYQPNLNISNFANLAWDTREKFGCAVAKCPLEKTNATTIHVVCHYPKINKTEGEPIYTTGMPCRNCSDYADEFFCHADEGVCVMDSQDLDIRRRKYFYRFWV</sequence>
<dbReference type="SUPFAM" id="SSF55797">
    <property type="entry name" value="PR-1-like"/>
    <property type="match status" value="1"/>
</dbReference>
<evidence type="ECO:0000313" key="3">
    <source>
        <dbReference type="Proteomes" id="UP000252519"/>
    </source>
</evidence>
<evidence type="ECO:0000313" key="2">
    <source>
        <dbReference type="EMBL" id="RCN49739.1"/>
    </source>
</evidence>
<evidence type="ECO:0000259" key="1">
    <source>
        <dbReference type="SMART" id="SM00198"/>
    </source>
</evidence>
<dbReference type="InterPro" id="IPR014044">
    <property type="entry name" value="CAP_dom"/>
</dbReference>
<dbReference type="Proteomes" id="UP000252519">
    <property type="component" value="Unassembled WGS sequence"/>
</dbReference>
<dbReference type="CDD" id="cd05380">
    <property type="entry name" value="CAP_euk"/>
    <property type="match status" value="1"/>
</dbReference>
<dbReference type="SMART" id="SM00198">
    <property type="entry name" value="SCP"/>
    <property type="match status" value="1"/>
</dbReference>
<reference evidence="2 3" key="1">
    <citation type="submission" date="2014-10" db="EMBL/GenBank/DDBJ databases">
        <title>Draft genome of the hookworm Ancylostoma caninum.</title>
        <authorList>
            <person name="Mitreva M."/>
        </authorList>
    </citation>
    <scope>NUCLEOTIDE SEQUENCE [LARGE SCALE GENOMIC DNA]</scope>
    <source>
        <strain evidence="2 3">Baltimore</strain>
    </source>
</reference>
<dbReference type="PANTHER" id="PTHR10334">
    <property type="entry name" value="CYSTEINE-RICH SECRETORY PROTEIN-RELATED"/>
    <property type="match status" value="1"/>
</dbReference>
<dbReference type="Gene3D" id="3.40.33.10">
    <property type="entry name" value="CAP"/>
    <property type="match status" value="1"/>
</dbReference>
<dbReference type="EMBL" id="JOJR01000030">
    <property type="protein sequence ID" value="RCN49739.1"/>
    <property type="molecule type" value="Genomic_DNA"/>
</dbReference>
<dbReference type="Pfam" id="PF00188">
    <property type="entry name" value="CAP"/>
    <property type="match status" value="1"/>
</dbReference>
<accession>A0A368H2A1</accession>
<feature type="domain" description="SCP" evidence="1">
    <location>
        <begin position="7"/>
        <end position="178"/>
    </location>
</feature>
<dbReference type="OrthoDB" id="5876828at2759"/>
<name>A0A368H2A1_ANCCA</name>
<dbReference type="InterPro" id="IPR035940">
    <property type="entry name" value="CAP_sf"/>
</dbReference>
<gene>
    <name evidence="2" type="ORF">ANCCAN_04195</name>
</gene>
<dbReference type="InterPro" id="IPR001283">
    <property type="entry name" value="CRISP-related"/>
</dbReference>
<organism evidence="2 3">
    <name type="scientific">Ancylostoma caninum</name>
    <name type="common">Dog hookworm</name>
    <dbReference type="NCBI Taxonomy" id="29170"/>
    <lineage>
        <taxon>Eukaryota</taxon>
        <taxon>Metazoa</taxon>
        <taxon>Ecdysozoa</taxon>
        <taxon>Nematoda</taxon>
        <taxon>Chromadorea</taxon>
        <taxon>Rhabditida</taxon>
        <taxon>Rhabditina</taxon>
        <taxon>Rhabditomorpha</taxon>
        <taxon>Strongyloidea</taxon>
        <taxon>Ancylostomatidae</taxon>
        <taxon>Ancylostomatinae</taxon>
        <taxon>Ancylostoma</taxon>
    </lineage>
</organism>
<keyword evidence="3" id="KW-1185">Reference proteome</keyword>
<dbReference type="STRING" id="29170.A0A368H2A1"/>
<dbReference type="AlphaFoldDB" id="A0A368H2A1"/>
<comment type="caution">
    <text evidence="2">The sequence shown here is derived from an EMBL/GenBank/DDBJ whole genome shotgun (WGS) entry which is preliminary data.</text>
</comment>